<dbReference type="OMA" id="TTIGPYF"/>
<dbReference type="GO" id="GO:0016702">
    <property type="term" value="F:oxidoreductase activity, acting on single donors with incorporation of molecular oxygen, incorporation of two atoms of oxygen"/>
    <property type="evidence" value="ECO:0007669"/>
    <property type="project" value="InterPro"/>
</dbReference>
<proteinExistence type="predicted"/>
<evidence type="ECO:0000256" key="2">
    <source>
        <dbReference type="SAM" id="SignalP"/>
    </source>
</evidence>
<organism evidence="4 5">
    <name type="scientific">Pestalotiopsis fici (strain W106-1 / CGMCC3.15140)</name>
    <dbReference type="NCBI Taxonomy" id="1229662"/>
    <lineage>
        <taxon>Eukaryota</taxon>
        <taxon>Fungi</taxon>
        <taxon>Dikarya</taxon>
        <taxon>Ascomycota</taxon>
        <taxon>Pezizomycotina</taxon>
        <taxon>Sordariomycetes</taxon>
        <taxon>Xylariomycetidae</taxon>
        <taxon>Amphisphaeriales</taxon>
        <taxon>Sporocadaceae</taxon>
        <taxon>Pestalotiopsis</taxon>
    </lineage>
</organism>
<evidence type="ECO:0000313" key="4">
    <source>
        <dbReference type="EMBL" id="ETS74090.1"/>
    </source>
</evidence>
<feature type="chain" id="PRO_5004835042" description="Intradiol ring-cleavage dioxygenases domain-containing protein" evidence="2">
    <location>
        <begin position="20"/>
        <end position="421"/>
    </location>
</feature>
<dbReference type="KEGG" id="pfy:PFICI_13956"/>
<dbReference type="PANTHER" id="PTHR34315:SF1">
    <property type="entry name" value="INTRADIOL RING-CLEAVAGE DIOXYGENASES DOMAIN-CONTAINING PROTEIN-RELATED"/>
    <property type="match status" value="1"/>
</dbReference>
<evidence type="ECO:0000313" key="5">
    <source>
        <dbReference type="Proteomes" id="UP000030651"/>
    </source>
</evidence>
<evidence type="ECO:0000256" key="1">
    <source>
        <dbReference type="SAM" id="MobiDB-lite"/>
    </source>
</evidence>
<dbReference type="SUPFAM" id="SSF49482">
    <property type="entry name" value="Aromatic compound dioxygenase"/>
    <property type="match status" value="1"/>
</dbReference>
<dbReference type="OrthoDB" id="121380at2759"/>
<sequence length="421" mass="43901">MVNFRSISAALALASVASTHPGEEHTPEQIKREVAARGQAHQKMTRALNSCSSSSAFRARQERAMARRADAARALRQKRDISHKPVTLGKRDDAALAQWAAVDHSVDAGYTLDTPLDTLFTGNATCALVEETTIGPYFVAGELIRSDVTEGQEGVPLHLDIQFVDVADCSAVPELVVDIWHCNATGVYSGVSSEGQGGLNSTFARGAQITDDDGVTEFDTVFPGHYTGRVTHIHILGTKDAKVLSNETYEGGVATHIGQLFFDPDLVTSVEALAPYTTNSQSFTDILDDSIAAGEATSDYDIFVDYALLGNQPSDGILAWITVGIDSSANHTDQATPAAHYYEGGGVDTGLSLGGGPPPGANGTFPGGGNSTATASAGETSTVLSTSTSTAEATTTSSGSATSSTATSGASRRLAAPFRFF</sequence>
<dbReference type="InParanoid" id="W3WJI3"/>
<evidence type="ECO:0000259" key="3">
    <source>
        <dbReference type="Pfam" id="PF00775"/>
    </source>
</evidence>
<feature type="signal peptide" evidence="2">
    <location>
        <begin position="1"/>
        <end position="19"/>
    </location>
</feature>
<dbReference type="InterPro" id="IPR000627">
    <property type="entry name" value="Intradiol_dOase_C"/>
</dbReference>
<dbReference type="GeneID" id="19278969"/>
<dbReference type="RefSeq" id="XP_007840728.1">
    <property type="nucleotide sequence ID" value="XM_007842537.1"/>
</dbReference>
<accession>W3WJI3</accession>
<dbReference type="CDD" id="cd03457">
    <property type="entry name" value="intradiol_dioxygenase_like"/>
    <property type="match status" value="1"/>
</dbReference>
<feature type="domain" description="Intradiol ring-cleavage dioxygenases" evidence="3">
    <location>
        <begin position="146"/>
        <end position="230"/>
    </location>
</feature>
<dbReference type="eggNOG" id="ENOG502QPRK">
    <property type="taxonomic scope" value="Eukaryota"/>
</dbReference>
<gene>
    <name evidence="4" type="ORF">PFICI_13956</name>
</gene>
<dbReference type="Proteomes" id="UP000030651">
    <property type="component" value="Unassembled WGS sequence"/>
</dbReference>
<dbReference type="PANTHER" id="PTHR34315">
    <property type="match status" value="1"/>
</dbReference>
<reference evidence="5" key="1">
    <citation type="journal article" date="2015" name="BMC Genomics">
        <title>Genomic and transcriptomic analysis of the endophytic fungus Pestalotiopsis fici reveals its lifestyle and high potential for synthesis of natural products.</title>
        <authorList>
            <person name="Wang X."/>
            <person name="Zhang X."/>
            <person name="Liu L."/>
            <person name="Xiang M."/>
            <person name="Wang W."/>
            <person name="Sun X."/>
            <person name="Che Y."/>
            <person name="Guo L."/>
            <person name="Liu G."/>
            <person name="Guo L."/>
            <person name="Wang C."/>
            <person name="Yin W.B."/>
            <person name="Stadler M."/>
            <person name="Zhang X."/>
            <person name="Liu X."/>
        </authorList>
    </citation>
    <scope>NUCLEOTIDE SEQUENCE [LARGE SCALE GENOMIC DNA]</scope>
    <source>
        <strain evidence="5">W106-1 / CGMCC3.15140</strain>
    </source>
</reference>
<feature type="region of interest" description="Disordered" evidence="1">
    <location>
        <begin position="350"/>
        <end position="409"/>
    </location>
</feature>
<dbReference type="InterPro" id="IPR015889">
    <property type="entry name" value="Intradiol_dOase_core"/>
</dbReference>
<dbReference type="GO" id="GO:0008199">
    <property type="term" value="F:ferric iron binding"/>
    <property type="evidence" value="ECO:0007669"/>
    <property type="project" value="InterPro"/>
</dbReference>
<protein>
    <recommendedName>
        <fullName evidence="3">Intradiol ring-cleavage dioxygenases domain-containing protein</fullName>
    </recommendedName>
</protein>
<feature type="compositionally biased region" description="Low complexity" evidence="1">
    <location>
        <begin position="371"/>
        <end position="409"/>
    </location>
</feature>
<dbReference type="HOGENOM" id="CLU_027719_0_1_1"/>
<keyword evidence="2" id="KW-0732">Signal</keyword>
<keyword evidence="5" id="KW-1185">Reference proteome</keyword>
<dbReference type="EMBL" id="KI912120">
    <property type="protein sequence ID" value="ETS74090.1"/>
    <property type="molecule type" value="Genomic_DNA"/>
</dbReference>
<dbReference type="AlphaFoldDB" id="W3WJI3"/>
<name>W3WJI3_PESFW</name>
<dbReference type="Pfam" id="PF00775">
    <property type="entry name" value="Dioxygenase_C"/>
    <property type="match status" value="1"/>
</dbReference>
<dbReference type="Gene3D" id="2.60.130.10">
    <property type="entry name" value="Aromatic compound dioxygenase"/>
    <property type="match status" value="1"/>
</dbReference>